<dbReference type="PANTHER" id="PTHR45631:SF201">
    <property type="entry name" value="MALECTIN-LIKE CARBOHYDRATE-BINDING DOMAIN-CONTAINING PROTEIN-RELATED"/>
    <property type="match status" value="1"/>
</dbReference>
<reference evidence="5 6" key="1">
    <citation type="journal article" date="2018" name="Mol. Plant">
        <title>The genome of Artemisia annua provides insight into the evolution of Asteraceae family and artemisinin biosynthesis.</title>
        <authorList>
            <person name="Shen Q."/>
            <person name="Zhang L."/>
            <person name="Liao Z."/>
            <person name="Wang S."/>
            <person name="Yan T."/>
            <person name="Shi P."/>
            <person name="Liu M."/>
            <person name="Fu X."/>
            <person name="Pan Q."/>
            <person name="Wang Y."/>
            <person name="Lv Z."/>
            <person name="Lu X."/>
            <person name="Zhang F."/>
            <person name="Jiang W."/>
            <person name="Ma Y."/>
            <person name="Chen M."/>
            <person name="Hao X."/>
            <person name="Li L."/>
            <person name="Tang Y."/>
            <person name="Lv G."/>
            <person name="Zhou Y."/>
            <person name="Sun X."/>
            <person name="Brodelius P.E."/>
            <person name="Rose J.K.C."/>
            <person name="Tang K."/>
        </authorList>
    </citation>
    <scope>NUCLEOTIDE SEQUENCE [LARGE SCALE GENOMIC DNA]</scope>
    <source>
        <strain evidence="6">cv. Huhao1</strain>
        <tissue evidence="5">Leaf</tissue>
    </source>
</reference>
<keyword evidence="2" id="KW-0812">Transmembrane</keyword>
<keyword evidence="2" id="KW-1133">Transmembrane helix</keyword>
<dbReference type="Gene3D" id="3.80.10.10">
    <property type="entry name" value="Ribonuclease Inhibitor"/>
    <property type="match status" value="1"/>
</dbReference>
<evidence type="ECO:0000256" key="2">
    <source>
        <dbReference type="SAM" id="Phobius"/>
    </source>
</evidence>
<feature type="domain" description="Malectin-like" evidence="4">
    <location>
        <begin position="28"/>
        <end position="342"/>
    </location>
</feature>
<dbReference type="InterPro" id="IPR024788">
    <property type="entry name" value="Malectin-like_Carb-bd_dom"/>
</dbReference>
<protein>
    <submittedName>
        <fullName evidence="5">Malectin-like carbohydrate-binding domain-containing protein</fullName>
    </submittedName>
</protein>
<feature type="signal peptide" evidence="3">
    <location>
        <begin position="1"/>
        <end position="22"/>
    </location>
</feature>
<name>A0A2U1PIL5_ARTAN</name>
<dbReference type="OrthoDB" id="2143199at2759"/>
<feature type="transmembrane region" description="Helical" evidence="2">
    <location>
        <begin position="482"/>
        <end position="505"/>
    </location>
</feature>
<dbReference type="Proteomes" id="UP000245207">
    <property type="component" value="Unassembled WGS sequence"/>
</dbReference>
<organism evidence="5 6">
    <name type="scientific">Artemisia annua</name>
    <name type="common">Sweet wormwood</name>
    <dbReference type="NCBI Taxonomy" id="35608"/>
    <lineage>
        <taxon>Eukaryota</taxon>
        <taxon>Viridiplantae</taxon>
        <taxon>Streptophyta</taxon>
        <taxon>Embryophyta</taxon>
        <taxon>Tracheophyta</taxon>
        <taxon>Spermatophyta</taxon>
        <taxon>Magnoliopsida</taxon>
        <taxon>eudicotyledons</taxon>
        <taxon>Gunneridae</taxon>
        <taxon>Pentapetalae</taxon>
        <taxon>asterids</taxon>
        <taxon>campanulids</taxon>
        <taxon>Asterales</taxon>
        <taxon>Asteraceae</taxon>
        <taxon>Asteroideae</taxon>
        <taxon>Anthemideae</taxon>
        <taxon>Artemisiinae</taxon>
        <taxon>Artemisia</taxon>
    </lineage>
</organism>
<dbReference type="STRING" id="35608.A0A2U1PIL5"/>
<evidence type="ECO:0000313" key="6">
    <source>
        <dbReference type="Proteomes" id="UP000245207"/>
    </source>
</evidence>
<sequence>MAGTIMLLLVFLLALFTLTVYSELIANINCGGSPVDWYSMTWSPDDTLISNGVTRVVQPSNSINPVVDTLRVFTSRKKNCYSIGSKLQGIKVLVRATFYYGNYDQLSNPPTFDLHFDGNFWTTVETDTDYVIRYETTYVAKGDSVSVCVAQTKPRQFPFISALEVRRVDPEVYEVVDKNRALFLRVRINFGANETIRYPLDKYDRIWRYFNILPKIVTNNELVDTSHTANNLPSEIFQTAIESTTESFYLGSYSPSGPPVYIIMYFSEATKLISSTLKRSFAIYRTSIFESTPLSVSFSPPYGSALDRFLYNFKVDDLTAISINETSDSVLPPLISAMETFNISNVLTDGTNSNDVKALALLQSTFQVLRGWSSDPCLPAPYSWDWLNCSDDPMPRITSLNLASFNLSGSLPDISSMDALEIINLADNQFSGSIPTSLRTNNKLTLNVTGNPSLCTPDKSCSSSPADNTPDTQKKQQSMLRLIVFISILVFLGSVLVTVLAWYFLCMRKTRPNGNPPVVQGNIHHGPIIANLVPRTDEQIVNGYAVPKGGEPAPLTHVRPGNY</sequence>
<comment type="caution">
    <text evidence="5">The sequence shown here is derived from an EMBL/GenBank/DDBJ whole genome shotgun (WGS) entry which is preliminary data.</text>
</comment>
<dbReference type="AlphaFoldDB" id="A0A2U1PIL5"/>
<keyword evidence="3" id="KW-0732">Signal</keyword>
<keyword evidence="2" id="KW-0472">Membrane</keyword>
<keyword evidence="6" id="KW-1185">Reference proteome</keyword>
<dbReference type="InterPro" id="IPR032675">
    <property type="entry name" value="LRR_dom_sf"/>
</dbReference>
<comment type="subcellular location">
    <subcellularLocation>
        <location evidence="1">Membrane</location>
        <topology evidence="1">Single-pass membrane protein</topology>
    </subcellularLocation>
</comment>
<dbReference type="SUPFAM" id="SSF52058">
    <property type="entry name" value="L domain-like"/>
    <property type="match status" value="1"/>
</dbReference>
<proteinExistence type="predicted"/>
<dbReference type="PANTHER" id="PTHR45631">
    <property type="entry name" value="OS07G0107800 PROTEIN-RELATED"/>
    <property type="match status" value="1"/>
</dbReference>
<dbReference type="GO" id="GO:0016020">
    <property type="term" value="C:membrane"/>
    <property type="evidence" value="ECO:0007669"/>
    <property type="project" value="UniProtKB-SubCell"/>
</dbReference>
<gene>
    <name evidence="5" type="ORF">CTI12_AA147180</name>
</gene>
<dbReference type="EMBL" id="PKPP01001104">
    <property type="protein sequence ID" value="PWA85601.1"/>
    <property type="molecule type" value="Genomic_DNA"/>
</dbReference>
<evidence type="ECO:0000313" key="5">
    <source>
        <dbReference type="EMBL" id="PWA85601.1"/>
    </source>
</evidence>
<accession>A0A2U1PIL5</accession>
<evidence type="ECO:0000256" key="3">
    <source>
        <dbReference type="SAM" id="SignalP"/>
    </source>
</evidence>
<dbReference type="Pfam" id="PF12819">
    <property type="entry name" value="Malectin_like"/>
    <property type="match status" value="1"/>
</dbReference>
<feature type="chain" id="PRO_5015552292" evidence="3">
    <location>
        <begin position="23"/>
        <end position="563"/>
    </location>
</feature>
<evidence type="ECO:0000256" key="1">
    <source>
        <dbReference type="ARBA" id="ARBA00004167"/>
    </source>
</evidence>
<evidence type="ECO:0000259" key="4">
    <source>
        <dbReference type="Pfam" id="PF12819"/>
    </source>
</evidence>